<dbReference type="FunFam" id="1.20.58.220:FF:000001">
    <property type="entry name" value="Phosphate-specific transport system accessory protein PhoU"/>
    <property type="match status" value="1"/>
</dbReference>
<comment type="caution">
    <text evidence="8">The sequence shown here is derived from an EMBL/GenBank/DDBJ whole genome shotgun (WGS) entry which is preliminary data.</text>
</comment>
<dbReference type="Pfam" id="PF01895">
    <property type="entry name" value="PhoU"/>
    <property type="match status" value="2"/>
</dbReference>
<dbReference type="FunFam" id="1.20.58.220:FF:000002">
    <property type="entry name" value="Phosphate-specific transport system accessory protein PhoU"/>
    <property type="match status" value="1"/>
</dbReference>
<dbReference type="GO" id="GO:0005737">
    <property type="term" value="C:cytoplasm"/>
    <property type="evidence" value="ECO:0007669"/>
    <property type="project" value="UniProtKB-SubCell"/>
</dbReference>
<evidence type="ECO:0000256" key="3">
    <source>
        <dbReference type="ARBA" id="ARBA00022448"/>
    </source>
</evidence>
<proteinExistence type="inferred from homology"/>
<evidence type="ECO:0000256" key="6">
    <source>
        <dbReference type="PIRNR" id="PIRNR003107"/>
    </source>
</evidence>
<dbReference type="NCBIfam" id="TIGR02135">
    <property type="entry name" value="phoU_full"/>
    <property type="match status" value="1"/>
</dbReference>
<evidence type="ECO:0000259" key="7">
    <source>
        <dbReference type="Pfam" id="PF01895"/>
    </source>
</evidence>
<organism evidence="8 9">
    <name type="scientific">Kineobactrum sediminis</name>
    <dbReference type="NCBI Taxonomy" id="1905677"/>
    <lineage>
        <taxon>Bacteria</taxon>
        <taxon>Pseudomonadati</taxon>
        <taxon>Pseudomonadota</taxon>
        <taxon>Gammaproteobacteria</taxon>
        <taxon>Cellvibrionales</taxon>
        <taxon>Halieaceae</taxon>
        <taxon>Kineobactrum</taxon>
    </lineage>
</organism>
<comment type="function">
    <text evidence="6">Plays a role in the regulation of phosphate uptake.</text>
</comment>
<dbReference type="Gene3D" id="1.20.58.220">
    <property type="entry name" value="Phosphate transport system protein phou homolog 2, domain 2"/>
    <property type="match status" value="2"/>
</dbReference>
<accession>A0A2N5Y536</accession>
<name>A0A2N5Y536_9GAMM</name>
<sequence length="233" mass="26398">MDKLHFDQHISRHFNEELELIKSQMLTMGGKVETQLDDAVAALLDADSGLARDVVFREEEIDALEVQIDEDCTTLIARRQPAASDLRMVMAVSKTIRDLERIGDESKKIAKMAIILSEEGDAPRGYIEVRHIASGVRKMLHDSLDAFTRYDSDAALKTLKADDQIDLEYKSALRELITYMMEDPRSISRVMNVLWALRSLERVGDHAKNICEHTVYLVKGKDIRHGNTEALDS</sequence>
<keyword evidence="5 6" id="KW-0592">Phosphate transport</keyword>
<dbReference type="PIRSF" id="PIRSF003107">
    <property type="entry name" value="PhoU"/>
    <property type="match status" value="1"/>
</dbReference>
<dbReference type="GO" id="GO:0030643">
    <property type="term" value="P:intracellular phosphate ion homeostasis"/>
    <property type="evidence" value="ECO:0007669"/>
    <property type="project" value="InterPro"/>
</dbReference>
<dbReference type="RefSeq" id="WP_101520188.1">
    <property type="nucleotide sequence ID" value="NZ_PKLZ01000002.1"/>
</dbReference>
<feature type="domain" description="PhoU" evidence="7">
    <location>
        <begin position="27"/>
        <end position="112"/>
    </location>
</feature>
<evidence type="ECO:0000313" key="9">
    <source>
        <dbReference type="Proteomes" id="UP000234845"/>
    </source>
</evidence>
<dbReference type="InterPro" id="IPR028366">
    <property type="entry name" value="PhoU"/>
</dbReference>
<dbReference type="EMBL" id="PKLZ01000002">
    <property type="protein sequence ID" value="PLW83507.1"/>
    <property type="molecule type" value="Genomic_DNA"/>
</dbReference>
<feature type="domain" description="PhoU" evidence="7">
    <location>
        <begin position="130"/>
        <end position="213"/>
    </location>
</feature>
<comment type="similarity">
    <text evidence="2 6">Belongs to the PhoU family.</text>
</comment>
<protein>
    <recommendedName>
        <fullName evidence="6">Phosphate-specific transport system accessory protein PhoU</fullName>
    </recommendedName>
</protein>
<dbReference type="AlphaFoldDB" id="A0A2N5Y536"/>
<reference evidence="9" key="1">
    <citation type="submission" date="2017-11" db="EMBL/GenBank/DDBJ databases">
        <title>The draft genome sequence of Chromatocurvus sp. F02.</title>
        <authorList>
            <person name="Du Z.-J."/>
            <person name="Chang Y.-Q."/>
        </authorList>
    </citation>
    <scope>NUCLEOTIDE SEQUENCE [LARGE SCALE GENOMIC DNA]</scope>
    <source>
        <strain evidence="9">F02</strain>
    </source>
</reference>
<evidence type="ECO:0000313" key="8">
    <source>
        <dbReference type="EMBL" id="PLW83507.1"/>
    </source>
</evidence>
<evidence type="ECO:0000256" key="2">
    <source>
        <dbReference type="ARBA" id="ARBA00008107"/>
    </source>
</evidence>
<evidence type="ECO:0000256" key="4">
    <source>
        <dbReference type="ARBA" id="ARBA00022490"/>
    </source>
</evidence>
<keyword evidence="9" id="KW-1185">Reference proteome</keyword>
<dbReference type="InterPro" id="IPR038078">
    <property type="entry name" value="PhoU-like_sf"/>
</dbReference>
<dbReference type="OrthoDB" id="9814256at2"/>
<dbReference type="PANTHER" id="PTHR42930:SF3">
    <property type="entry name" value="PHOSPHATE-SPECIFIC TRANSPORT SYSTEM ACCESSORY PROTEIN PHOU"/>
    <property type="match status" value="1"/>
</dbReference>
<dbReference type="Proteomes" id="UP000234845">
    <property type="component" value="Unassembled WGS sequence"/>
</dbReference>
<evidence type="ECO:0000256" key="1">
    <source>
        <dbReference type="ARBA" id="ARBA00004496"/>
    </source>
</evidence>
<dbReference type="PANTHER" id="PTHR42930">
    <property type="entry name" value="PHOSPHATE-SPECIFIC TRANSPORT SYSTEM ACCESSORY PROTEIN PHOU"/>
    <property type="match status" value="1"/>
</dbReference>
<dbReference type="GO" id="GO:0006817">
    <property type="term" value="P:phosphate ion transport"/>
    <property type="evidence" value="ECO:0007669"/>
    <property type="project" value="UniProtKB-KW"/>
</dbReference>
<dbReference type="GO" id="GO:0045936">
    <property type="term" value="P:negative regulation of phosphate metabolic process"/>
    <property type="evidence" value="ECO:0007669"/>
    <property type="project" value="InterPro"/>
</dbReference>
<dbReference type="SUPFAM" id="SSF109755">
    <property type="entry name" value="PhoU-like"/>
    <property type="match status" value="1"/>
</dbReference>
<dbReference type="InterPro" id="IPR026022">
    <property type="entry name" value="PhoU_dom"/>
</dbReference>
<evidence type="ECO:0000256" key="5">
    <source>
        <dbReference type="ARBA" id="ARBA00022592"/>
    </source>
</evidence>
<comment type="subcellular location">
    <subcellularLocation>
        <location evidence="1 6">Cytoplasm</location>
    </subcellularLocation>
</comment>
<gene>
    <name evidence="8" type="primary">phoU</name>
    <name evidence="8" type="ORF">CWI75_03910</name>
</gene>
<comment type="subunit">
    <text evidence="6">Homodimer.</text>
</comment>
<keyword evidence="4 6" id="KW-0963">Cytoplasm</keyword>
<keyword evidence="3 6" id="KW-0813">Transport</keyword>